<gene>
    <name evidence="3" type="ORF">GQ43DRAFT_390073</name>
</gene>
<name>A0A9P4JUH8_9PLEO</name>
<sequence length="519" mass="57793">MPYIPHTPESLIPRSDSRNPATTCKGITAAGKPCRRSIGASKASRNTGILAVVSVTGSDSEDSDTGAAAYFCWQHKDQAKRLAAANTAAPSGRDTKLYPLQERTSIDTLVQRLGVLDVEDAVESAQTQAPKRKRRERHSGSRGSGGREPGNRASSGSNPRRVSRPPTWDRVQGPLLEVPSDVMASEKRRTSQRPANNQPQSQRKKPGFWSSLFCCMGAVDDNYVEVVRHKRRTEKPEVSESTQYVSEAPMPQYPPRTRPAAISNNLPQCNPLGEKLVKPLNRRSSQSETYNLLSLIPKSLPPQTASSLLSELSKPISTHDDEGYIYIFWLTSEAAGPAPSSTASSLLAPPSRPEQGRQTSDILRKYSVKSSSDSDVQRARPSKQNTRIQDETEKKTILLKIGRASNVHRRMNEWTRQCGYELSLVRFYPYVSTSSPAPSPQTSPGVRRPSTSDQKNTVRKVPHAHRVERLIHLELSEQRVKKNCEACGKEHREWFEVEATREGVKKVDEVIRRWVGWAE</sequence>
<dbReference type="EMBL" id="ML993903">
    <property type="protein sequence ID" value="KAF2203449.1"/>
    <property type="molecule type" value="Genomic_DNA"/>
</dbReference>
<feature type="region of interest" description="Disordered" evidence="1">
    <location>
        <begin position="433"/>
        <end position="461"/>
    </location>
</feature>
<keyword evidence="4" id="KW-1185">Reference proteome</keyword>
<evidence type="ECO:0000256" key="1">
    <source>
        <dbReference type="SAM" id="MobiDB-lite"/>
    </source>
</evidence>
<feature type="compositionally biased region" description="Polar residues" evidence="1">
    <location>
        <begin position="192"/>
        <end position="201"/>
    </location>
</feature>
<feature type="region of interest" description="Disordered" evidence="1">
    <location>
        <begin position="1"/>
        <end position="28"/>
    </location>
</feature>
<dbReference type="InterPro" id="IPR018306">
    <property type="entry name" value="Phage_T5_Orf172_DNA-bd"/>
</dbReference>
<evidence type="ECO:0000259" key="2">
    <source>
        <dbReference type="SMART" id="SM00974"/>
    </source>
</evidence>
<feature type="region of interest" description="Disordered" evidence="1">
    <location>
        <begin position="122"/>
        <end position="206"/>
    </location>
</feature>
<dbReference type="SMART" id="SM00974">
    <property type="entry name" value="T5orf172"/>
    <property type="match status" value="1"/>
</dbReference>
<dbReference type="Proteomes" id="UP000799536">
    <property type="component" value="Unassembled WGS sequence"/>
</dbReference>
<evidence type="ECO:0000313" key="4">
    <source>
        <dbReference type="Proteomes" id="UP000799536"/>
    </source>
</evidence>
<accession>A0A9P4JUH8</accession>
<protein>
    <submittedName>
        <fullName evidence="3">DUF1766-domain-containing protein</fullName>
    </submittedName>
</protein>
<reference evidence="3" key="1">
    <citation type="journal article" date="2020" name="Stud. Mycol.">
        <title>101 Dothideomycetes genomes: a test case for predicting lifestyles and emergence of pathogens.</title>
        <authorList>
            <person name="Haridas S."/>
            <person name="Albert R."/>
            <person name="Binder M."/>
            <person name="Bloem J."/>
            <person name="Labutti K."/>
            <person name="Salamov A."/>
            <person name="Andreopoulos B."/>
            <person name="Baker S."/>
            <person name="Barry K."/>
            <person name="Bills G."/>
            <person name="Bluhm B."/>
            <person name="Cannon C."/>
            <person name="Castanera R."/>
            <person name="Culley D."/>
            <person name="Daum C."/>
            <person name="Ezra D."/>
            <person name="Gonzalez J."/>
            <person name="Henrissat B."/>
            <person name="Kuo A."/>
            <person name="Liang C."/>
            <person name="Lipzen A."/>
            <person name="Lutzoni F."/>
            <person name="Magnuson J."/>
            <person name="Mondo S."/>
            <person name="Nolan M."/>
            <person name="Ohm R."/>
            <person name="Pangilinan J."/>
            <person name="Park H.-J."/>
            <person name="Ramirez L."/>
            <person name="Alfaro M."/>
            <person name="Sun H."/>
            <person name="Tritt A."/>
            <person name="Yoshinaga Y."/>
            <person name="Zwiers L.-H."/>
            <person name="Turgeon B."/>
            <person name="Goodwin S."/>
            <person name="Spatafora J."/>
            <person name="Crous P."/>
            <person name="Grigoriev I."/>
        </authorList>
    </citation>
    <scope>NUCLEOTIDE SEQUENCE</scope>
    <source>
        <strain evidence="3">ATCC 74209</strain>
    </source>
</reference>
<evidence type="ECO:0000313" key="3">
    <source>
        <dbReference type="EMBL" id="KAF2203449.1"/>
    </source>
</evidence>
<dbReference type="InterPro" id="IPR053006">
    <property type="entry name" value="Meiosis_regulatory"/>
</dbReference>
<feature type="compositionally biased region" description="Low complexity" evidence="1">
    <location>
        <begin position="339"/>
        <end position="349"/>
    </location>
</feature>
<comment type="caution">
    <text evidence="3">The sequence shown here is derived from an EMBL/GenBank/DDBJ whole genome shotgun (WGS) entry which is preliminary data.</text>
</comment>
<feature type="region of interest" description="Disordered" evidence="1">
    <location>
        <begin position="232"/>
        <end position="254"/>
    </location>
</feature>
<dbReference type="PANTHER" id="PTHR28094:SF2">
    <property type="entry name" value="BACTERIOPHAGE T5 ORF172 DNA-BINDING DOMAIN-CONTAINING PROTEIN"/>
    <property type="match status" value="1"/>
</dbReference>
<feature type="non-terminal residue" evidence="3">
    <location>
        <position position="519"/>
    </location>
</feature>
<feature type="domain" description="Bacteriophage T5 Orf172 DNA-binding" evidence="2">
    <location>
        <begin position="393"/>
        <end position="507"/>
    </location>
</feature>
<proteinExistence type="predicted"/>
<feature type="region of interest" description="Disordered" evidence="1">
    <location>
        <begin position="339"/>
        <end position="391"/>
    </location>
</feature>
<feature type="compositionally biased region" description="Low complexity" evidence="1">
    <location>
        <begin position="433"/>
        <end position="444"/>
    </location>
</feature>
<dbReference type="PANTHER" id="PTHR28094">
    <property type="entry name" value="MEIOTICALLY UP-REGULATED GENE 113 PROTEIN"/>
    <property type="match status" value="1"/>
</dbReference>
<organism evidence="3 4">
    <name type="scientific">Delitschia confertaspora ATCC 74209</name>
    <dbReference type="NCBI Taxonomy" id="1513339"/>
    <lineage>
        <taxon>Eukaryota</taxon>
        <taxon>Fungi</taxon>
        <taxon>Dikarya</taxon>
        <taxon>Ascomycota</taxon>
        <taxon>Pezizomycotina</taxon>
        <taxon>Dothideomycetes</taxon>
        <taxon>Pleosporomycetidae</taxon>
        <taxon>Pleosporales</taxon>
        <taxon>Delitschiaceae</taxon>
        <taxon>Delitschia</taxon>
    </lineage>
</organism>
<dbReference type="AlphaFoldDB" id="A0A9P4JUH8"/>
<dbReference type="OrthoDB" id="2417614at2759"/>
<dbReference type="Pfam" id="PF10544">
    <property type="entry name" value="T5orf172"/>
    <property type="match status" value="1"/>
</dbReference>